<evidence type="ECO:0000313" key="5">
    <source>
        <dbReference type="Proteomes" id="UP000824120"/>
    </source>
</evidence>
<reference evidence="4 5" key="1">
    <citation type="submission" date="2020-09" db="EMBL/GenBank/DDBJ databases">
        <title>De no assembly of potato wild relative species, Solanum commersonii.</title>
        <authorList>
            <person name="Cho K."/>
        </authorList>
    </citation>
    <scope>NUCLEOTIDE SEQUENCE [LARGE SCALE GENOMIC DNA]</scope>
    <source>
        <strain evidence="4">LZ3.2</strain>
        <tissue evidence="4">Leaf</tissue>
    </source>
</reference>
<name>A0A9J6B013_SOLCO</name>
<feature type="non-terminal residue" evidence="4">
    <location>
        <position position="1"/>
    </location>
</feature>
<comment type="caution">
    <text evidence="4">The sequence shown here is derived from an EMBL/GenBank/DDBJ whole genome shotgun (WGS) entry which is preliminary data.</text>
</comment>
<keyword evidence="1" id="KW-0433">Leucine-rich repeat</keyword>
<keyword evidence="2" id="KW-0677">Repeat</keyword>
<feature type="domain" description="C-JID" evidence="3">
    <location>
        <begin position="2"/>
        <end position="97"/>
    </location>
</feature>
<dbReference type="InterPro" id="IPR045344">
    <property type="entry name" value="C-JID"/>
</dbReference>
<dbReference type="Proteomes" id="UP000824120">
    <property type="component" value="Chromosome 1"/>
</dbReference>
<dbReference type="AlphaFoldDB" id="A0A9J6B013"/>
<keyword evidence="5" id="KW-1185">Reference proteome</keyword>
<proteinExistence type="predicted"/>
<gene>
    <name evidence="4" type="ORF">H5410_001568</name>
</gene>
<protein>
    <recommendedName>
        <fullName evidence="3">C-JID domain-containing protein</fullName>
    </recommendedName>
</protein>
<dbReference type="EMBL" id="JACXVP010000001">
    <property type="protein sequence ID" value="KAG5629851.1"/>
    <property type="molecule type" value="Genomic_DNA"/>
</dbReference>
<evidence type="ECO:0000259" key="3">
    <source>
        <dbReference type="Pfam" id="PF20160"/>
    </source>
</evidence>
<sequence length="148" mass="17185">MDTRVSVNFPENWYVSDNFLGFSICYSGKLIDIRTQLIPLCVDGKLSMPQKLALSNHSECLQESKIHFFLVPIACLWDVSNANGKTPNDYEIINESELHIGIRRIRYEHHEETNCSYKRQRSQEMPVSSITLQLFPTSPDFRFNELIN</sequence>
<dbReference type="Pfam" id="PF20160">
    <property type="entry name" value="C-JID"/>
    <property type="match status" value="1"/>
</dbReference>
<organism evidence="4 5">
    <name type="scientific">Solanum commersonii</name>
    <name type="common">Commerson's wild potato</name>
    <name type="synonym">Commerson's nightshade</name>
    <dbReference type="NCBI Taxonomy" id="4109"/>
    <lineage>
        <taxon>Eukaryota</taxon>
        <taxon>Viridiplantae</taxon>
        <taxon>Streptophyta</taxon>
        <taxon>Embryophyta</taxon>
        <taxon>Tracheophyta</taxon>
        <taxon>Spermatophyta</taxon>
        <taxon>Magnoliopsida</taxon>
        <taxon>eudicotyledons</taxon>
        <taxon>Gunneridae</taxon>
        <taxon>Pentapetalae</taxon>
        <taxon>asterids</taxon>
        <taxon>lamiids</taxon>
        <taxon>Solanales</taxon>
        <taxon>Solanaceae</taxon>
        <taxon>Solanoideae</taxon>
        <taxon>Solaneae</taxon>
        <taxon>Solanum</taxon>
    </lineage>
</organism>
<accession>A0A9J6B013</accession>
<evidence type="ECO:0000256" key="1">
    <source>
        <dbReference type="ARBA" id="ARBA00022614"/>
    </source>
</evidence>
<evidence type="ECO:0000313" key="4">
    <source>
        <dbReference type="EMBL" id="KAG5629851.1"/>
    </source>
</evidence>
<evidence type="ECO:0000256" key="2">
    <source>
        <dbReference type="ARBA" id="ARBA00022737"/>
    </source>
</evidence>